<dbReference type="PANTHER" id="PTHR32089">
    <property type="entry name" value="METHYL-ACCEPTING CHEMOTAXIS PROTEIN MCPB"/>
    <property type="match status" value="1"/>
</dbReference>
<evidence type="ECO:0000259" key="9">
    <source>
        <dbReference type="PROSITE" id="PS50885"/>
    </source>
</evidence>
<proteinExistence type="inferred from homology"/>
<keyword evidence="6" id="KW-0472">Membrane</keyword>
<dbReference type="SMART" id="SM00283">
    <property type="entry name" value="MA"/>
    <property type="match status" value="1"/>
</dbReference>
<dbReference type="PROSITE" id="PS50111">
    <property type="entry name" value="CHEMOTAXIS_TRANSDUC_2"/>
    <property type="match status" value="1"/>
</dbReference>
<dbReference type="Gene3D" id="6.10.340.10">
    <property type="match status" value="1"/>
</dbReference>
<dbReference type="InterPro" id="IPR032255">
    <property type="entry name" value="HBM"/>
</dbReference>
<evidence type="ECO:0000256" key="6">
    <source>
        <dbReference type="SAM" id="Phobius"/>
    </source>
</evidence>
<dbReference type="PROSITE" id="PS50885">
    <property type="entry name" value="HAMP"/>
    <property type="match status" value="1"/>
</dbReference>
<evidence type="ECO:0000259" key="7">
    <source>
        <dbReference type="PROSITE" id="PS50111"/>
    </source>
</evidence>
<evidence type="ECO:0000256" key="5">
    <source>
        <dbReference type="PROSITE-ProRule" id="PRU00284"/>
    </source>
</evidence>
<evidence type="ECO:0000313" key="11">
    <source>
        <dbReference type="Proteomes" id="UP001157440"/>
    </source>
</evidence>
<name>A0AA37WRI8_9HYPH</name>
<keyword evidence="6" id="KW-1133">Transmembrane helix</keyword>
<organism evidence="10 11">
    <name type="scientific">Methylobacterium tardum</name>
    <dbReference type="NCBI Taxonomy" id="374432"/>
    <lineage>
        <taxon>Bacteria</taxon>
        <taxon>Pseudomonadati</taxon>
        <taxon>Pseudomonadota</taxon>
        <taxon>Alphaproteobacteria</taxon>
        <taxon>Hyphomicrobiales</taxon>
        <taxon>Methylobacteriaceae</taxon>
        <taxon>Methylobacterium</taxon>
    </lineage>
</organism>
<keyword evidence="2" id="KW-1003">Cell membrane</keyword>
<comment type="subcellular location">
    <subcellularLocation>
        <location evidence="1">Cell inner membrane</location>
        <topology evidence="1">Multi-pass membrane protein</topology>
    </subcellularLocation>
</comment>
<keyword evidence="2" id="KW-0997">Cell inner membrane</keyword>
<dbReference type="PROSITE" id="PS50192">
    <property type="entry name" value="T_SNARE"/>
    <property type="match status" value="1"/>
</dbReference>
<feature type="domain" description="T-SNARE coiled-coil homology" evidence="8">
    <location>
        <begin position="473"/>
        <end position="535"/>
    </location>
</feature>
<dbReference type="InterPro" id="IPR000727">
    <property type="entry name" value="T_SNARE_dom"/>
</dbReference>
<accession>A0AA37WRI8</accession>
<dbReference type="SMART" id="SM00304">
    <property type="entry name" value="HAMP"/>
    <property type="match status" value="1"/>
</dbReference>
<dbReference type="CDD" id="cd06225">
    <property type="entry name" value="HAMP"/>
    <property type="match status" value="1"/>
</dbReference>
<feature type="domain" description="Methyl-accepting transducer" evidence="7">
    <location>
        <begin position="321"/>
        <end position="557"/>
    </location>
</feature>
<dbReference type="InterPro" id="IPR003660">
    <property type="entry name" value="HAMP_dom"/>
</dbReference>
<comment type="caution">
    <text evidence="10">The sequence shown here is derived from an EMBL/GenBank/DDBJ whole genome shotgun (WGS) entry which is preliminary data.</text>
</comment>
<keyword evidence="11" id="KW-1185">Reference proteome</keyword>
<evidence type="ECO:0000256" key="2">
    <source>
        <dbReference type="ARBA" id="ARBA00022519"/>
    </source>
</evidence>
<feature type="transmembrane region" description="Helical" evidence="6">
    <location>
        <begin position="207"/>
        <end position="227"/>
    </location>
</feature>
<evidence type="ECO:0000256" key="4">
    <source>
        <dbReference type="ARBA" id="ARBA00029447"/>
    </source>
</evidence>
<keyword evidence="6" id="KW-0812">Transmembrane</keyword>
<evidence type="ECO:0000313" key="10">
    <source>
        <dbReference type="EMBL" id="GLS68143.1"/>
    </source>
</evidence>
<reference evidence="11" key="1">
    <citation type="journal article" date="2019" name="Int. J. Syst. Evol. Microbiol.">
        <title>The Global Catalogue of Microorganisms (GCM) 10K type strain sequencing project: providing services to taxonomists for standard genome sequencing and annotation.</title>
        <authorList>
            <consortium name="The Broad Institute Genomics Platform"/>
            <consortium name="The Broad Institute Genome Sequencing Center for Infectious Disease"/>
            <person name="Wu L."/>
            <person name="Ma J."/>
        </authorList>
    </citation>
    <scope>NUCLEOTIDE SEQUENCE [LARGE SCALE GENOMIC DNA]</scope>
    <source>
        <strain evidence="11">NBRC 103632</strain>
    </source>
</reference>
<dbReference type="Proteomes" id="UP001157440">
    <property type="component" value="Unassembled WGS sequence"/>
</dbReference>
<dbReference type="Gene3D" id="1.10.287.950">
    <property type="entry name" value="Methyl-accepting chemotaxis protein"/>
    <property type="match status" value="1"/>
</dbReference>
<dbReference type="SMART" id="SM01358">
    <property type="entry name" value="HBM"/>
    <property type="match status" value="1"/>
</dbReference>
<dbReference type="AlphaFoldDB" id="A0AA37WRI8"/>
<dbReference type="GO" id="GO:0007165">
    <property type="term" value="P:signal transduction"/>
    <property type="evidence" value="ECO:0007669"/>
    <property type="project" value="UniProtKB-KW"/>
</dbReference>
<keyword evidence="3 5" id="KW-0807">Transducer</keyword>
<dbReference type="EMBL" id="BSPL01000004">
    <property type="protein sequence ID" value="GLS68143.1"/>
    <property type="molecule type" value="Genomic_DNA"/>
</dbReference>
<gene>
    <name evidence="10" type="ORF">GCM10007890_01550</name>
</gene>
<protein>
    <submittedName>
        <fullName evidence="10">Methyl-accepting chemotaxis protein</fullName>
    </submittedName>
</protein>
<comment type="similarity">
    <text evidence="4">Belongs to the methyl-accepting chemotaxis (MCP) protein family.</text>
</comment>
<evidence type="ECO:0000256" key="3">
    <source>
        <dbReference type="ARBA" id="ARBA00023224"/>
    </source>
</evidence>
<dbReference type="SUPFAM" id="SSF58104">
    <property type="entry name" value="Methyl-accepting chemotaxis protein (MCP) signaling domain"/>
    <property type="match status" value="1"/>
</dbReference>
<dbReference type="Pfam" id="PF00015">
    <property type="entry name" value="MCPsignal"/>
    <property type="match status" value="1"/>
</dbReference>
<dbReference type="GO" id="GO:0005886">
    <property type="term" value="C:plasma membrane"/>
    <property type="evidence" value="ECO:0007669"/>
    <property type="project" value="UniProtKB-SubCell"/>
</dbReference>
<evidence type="ECO:0000259" key="8">
    <source>
        <dbReference type="PROSITE" id="PS50192"/>
    </source>
</evidence>
<sequence length="577" mass="61715">MAQHDEMSKHVGADLIRLDRMVEDGSLHGTFREALSSAHTGFRNYKDAFAEVVNTSRVLGLDEKSGLQGSLRTSVHEVESRLSQIDELRLTNLMLMMRRHEKDFMLRLDPKYAQELRKRASEFEAAMRDTALPQVARNEITSRMAAYQRDVSAYIDGRLRLVEATKTLSKTYADLKPVVDSIGTQIRKEQAATEVEIGQARSAAETLRWILVGVTVLIVGLVSFVMSRTIARSIAGMTEVMRRLATGDTAVVIDAQNRRDEIGTMAGAVQVFKDALIAKQQADEAAAVENAAKMRRANLLDDLTKRFERNVSVLTQGLAGAATEMEATAQSMTVTAGRTTQQSVSVAGAAHQTSANVQTVAAAAEEMASSVAEIAQQVGQSAQVARSAVDSATRTDATVQRLAGTSERISAAVSAISAIASQTNLLALNATIESARAGEAGRGFAVVASEVKQLAGQTSKATVEIGDQISQIQEATHEAVSDIQQISKVIAEMSAYAASVAAAMEEQSAATQEITRNVQEAARGTEQVTLNISGVREGAGQTSAAASQVLSAAQELARHSESLTHEVRTFLADVRAA</sequence>
<dbReference type="Pfam" id="PF00672">
    <property type="entry name" value="HAMP"/>
    <property type="match status" value="1"/>
</dbReference>
<dbReference type="InterPro" id="IPR004089">
    <property type="entry name" value="MCPsignal_dom"/>
</dbReference>
<feature type="domain" description="HAMP" evidence="9">
    <location>
        <begin position="228"/>
        <end position="281"/>
    </location>
</feature>
<evidence type="ECO:0000256" key="1">
    <source>
        <dbReference type="ARBA" id="ARBA00004429"/>
    </source>
</evidence>
<dbReference type="PANTHER" id="PTHR32089:SF112">
    <property type="entry name" value="LYSOZYME-LIKE PROTEIN-RELATED"/>
    <property type="match status" value="1"/>
</dbReference>